<evidence type="ECO:0000313" key="2">
    <source>
        <dbReference type="EMBL" id="SDE66583.1"/>
    </source>
</evidence>
<evidence type="ECO:0000259" key="1">
    <source>
        <dbReference type="Pfam" id="PF03432"/>
    </source>
</evidence>
<dbReference type="STRING" id="1391627.SAMN05216464_108143"/>
<accession>A0A1G7ESE3</accession>
<keyword evidence="3" id="KW-1185">Reference proteome</keyword>
<dbReference type="RefSeq" id="WP_091151023.1">
    <property type="nucleotide sequence ID" value="NZ_FNAI01000008.1"/>
</dbReference>
<protein>
    <submittedName>
        <fullName evidence="2">Relaxase/Mobilisation nuclease domain-containing protein</fullName>
    </submittedName>
</protein>
<dbReference type="AlphaFoldDB" id="A0A1G7ESE3"/>
<name>A0A1G7ESE3_9SPHI</name>
<evidence type="ECO:0000313" key="3">
    <source>
        <dbReference type="Proteomes" id="UP000199072"/>
    </source>
</evidence>
<proteinExistence type="predicted"/>
<sequence>MVAKIKSGKSIRGILMYNEQKVAEGKALCIGASRYGMEPEDLNFFHKLHRFEKLMEKNSAVSTNALHISLNFDTSEKFSKERLNELAAVYMQKIGFGDQPYLVYQHEDAAHPHIHIATTNIKEDGSRIDIHNIGRNQSETARKEIEIEYGLVQAESRKQKEAFNQIIGLKPEQLVYGKSETKRAMTNIVSAVMQTYKFSSLAEYNAALRDFGVTASRGGETTRMFKGNGLVYLAIDQQGKYLGASVKASAIYGSPTLAKLEKKFEQNKALKLRYKAALKLSIDKAVNSKPNDLQALGKALKPDGISVLYRTNKDGQVYGVTFTDHKHRVVMNGSELGKAYSIKGIQERLKITGLQIKETPKQKTTPIRPAGHKAAQKFSPALAQSNAHPKENLLEALLKPGNEFSQVPIGLKKKSKKRKRMRIS</sequence>
<dbReference type="OrthoDB" id="915634at2"/>
<dbReference type="EMBL" id="FNAI01000008">
    <property type="protein sequence ID" value="SDE66583.1"/>
    <property type="molecule type" value="Genomic_DNA"/>
</dbReference>
<feature type="domain" description="MobA/VirD2-like nuclease" evidence="1">
    <location>
        <begin position="45"/>
        <end position="151"/>
    </location>
</feature>
<dbReference type="InterPro" id="IPR005094">
    <property type="entry name" value="Endonuclease_MobA/VirD2"/>
</dbReference>
<gene>
    <name evidence="2" type="ORF">SAMN05216464_108143</name>
</gene>
<organism evidence="2 3">
    <name type="scientific">Mucilaginibacter pineti</name>
    <dbReference type="NCBI Taxonomy" id="1391627"/>
    <lineage>
        <taxon>Bacteria</taxon>
        <taxon>Pseudomonadati</taxon>
        <taxon>Bacteroidota</taxon>
        <taxon>Sphingobacteriia</taxon>
        <taxon>Sphingobacteriales</taxon>
        <taxon>Sphingobacteriaceae</taxon>
        <taxon>Mucilaginibacter</taxon>
    </lineage>
</organism>
<reference evidence="2 3" key="1">
    <citation type="submission" date="2016-10" db="EMBL/GenBank/DDBJ databases">
        <authorList>
            <person name="de Groot N.N."/>
        </authorList>
    </citation>
    <scope>NUCLEOTIDE SEQUENCE [LARGE SCALE GENOMIC DNA]</scope>
    <source>
        <strain evidence="2 3">47C3B</strain>
    </source>
</reference>
<dbReference type="Pfam" id="PF03432">
    <property type="entry name" value="Relaxase"/>
    <property type="match status" value="1"/>
</dbReference>
<dbReference type="Proteomes" id="UP000199072">
    <property type="component" value="Unassembled WGS sequence"/>
</dbReference>